<evidence type="ECO:0000313" key="2">
    <source>
        <dbReference type="EMBL" id="ETO27780.1"/>
    </source>
</evidence>
<gene>
    <name evidence="2" type="ORF">RFI_09353</name>
</gene>
<proteinExistence type="predicted"/>
<evidence type="ECO:0000313" key="3">
    <source>
        <dbReference type="Proteomes" id="UP000023152"/>
    </source>
</evidence>
<dbReference type="EMBL" id="ASPP01007049">
    <property type="protein sequence ID" value="ETO27780.1"/>
    <property type="molecule type" value="Genomic_DNA"/>
</dbReference>
<organism evidence="2 3">
    <name type="scientific">Reticulomyxa filosa</name>
    <dbReference type="NCBI Taxonomy" id="46433"/>
    <lineage>
        <taxon>Eukaryota</taxon>
        <taxon>Sar</taxon>
        <taxon>Rhizaria</taxon>
        <taxon>Retaria</taxon>
        <taxon>Foraminifera</taxon>
        <taxon>Monothalamids</taxon>
        <taxon>Reticulomyxidae</taxon>
        <taxon>Reticulomyxa</taxon>
    </lineage>
</organism>
<reference evidence="2 3" key="1">
    <citation type="journal article" date="2013" name="Curr. Biol.">
        <title>The Genome of the Foraminiferan Reticulomyxa filosa.</title>
        <authorList>
            <person name="Glockner G."/>
            <person name="Hulsmann N."/>
            <person name="Schleicher M."/>
            <person name="Noegel A.A."/>
            <person name="Eichinger L."/>
            <person name="Gallinger C."/>
            <person name="Pawlowski J."/>
            <person name="Sierra R."/>
            <person name="Euteneuer U."/>
            <person name="Pillet L."/>
            <person name="Moustafa A."/>
            <person name="Platzer M."/>
            <person name="Groth M."/>
            <person name="Szafranski K."/>
            <person name="Schliwa M."/>
        </authorList>
    </citation>
    <scope>NUCLEOTIDE SEQUENCE [LARGE SCALE GENOMIC DNA]</scope>
</reference>
<dbReference type="AlphaFoldDB" id="X6NNB5"/>
<accession>X6NNB5</accession>
<feature type="region of interest" description="Disordered" evidence="1">
    <location>
        <begin position="66"/>
        <end position="85"/>
    </location>
</feature>
<name>X6NNB5_RETFI</name>
<comment type="caution">
    <text evidence="2">The sequence shown here is derived from an EMBL/GenBank/DDBJ whole genome shotgun (WGS) entry which is preliminary data.</text>
</comment>
<evidence type="ECO:0000256" key="1">
    <source>
        <dbReference type="SAM" id="MobiDB-lite"/>
    </source>
</evidence>
<keyword evidence="3" id="KW-1185">Reference proteome</keyword>
<protein>
    <submittedName>
        <fullName evidence="2">Uncharacterized protein</fullName>
    </submittedName>
</protein>
<dbReference type="Proteomes" id="UP000023152">
    <property type="component" value="Unassembled WGS sequence"/>
</dbReference>
<sequence>MIRRHFKTLGGPFFQSDQLSGVVPFLLTNEKSNVLGQWLKHLKLNSYFEKNAELLLQSFSQAIPSQQQHEKTTIEDPNSNTDENKTEHTKMAWIKENRIIGWDHPLRGQAKSSTLTTILLNIINACRCQHQDILFVDCNHATLVHLDKINLCKTFQISTKGSISQQELDFISTLFYHCQ</sequence>